<dbReference type="Pfam" id="PF01987">
    <property type="entry name" value="AIM24"/>
    <property type="match status" value="1"/>
</dbReference>
<organism evidence="1 2">
    <name type="scientific">Butyricicoccus intestinisimiae</name>
    <dbReference type="NCBI Taxonomy" id="2841509"/>
    <lineage>
        <taxon>Bacteria</taxon>
        <taxon>Bacillati</taxon>
        <taxon>Bacillota</taxon>
        <taxon>Clostridia</taxon>
        <taxon>Eubacteriales</taxon>
        <taxon>Butyricicoccaceae</taxon>
        <taxon>Butyricicoccus</taxon>
    </lineage>
</organism>
<sequence>MQYRIFGDMMPAVTIRLSRGESIYTQSGGMSWMTEGVQMESNLKGGFGKAFGRMFSGESLFMATFTATRDVDEVTFAAAMPGKILKFDIQPNYEIIAQKGAFLCAEHGVQLSTYFNRGVKGGLFGGEGFILQKYSGSGSVFCEIDGSVETIDLAPGELLRVDTGNIAAFETSVQYSAEMVKGFKNILFGGEGLFLSTLRGPGRVWLQTMTSSELAKKIIPYLPTGGSN</sequence>
<dbReference type="InterPro" id="IPR002838">
    <property type="entry name" value="AIM24"/>
</dbReference>
<comment type="caution">
    <text evidence="1">The sequence shown here is derived from an EMBL/GenBank/DDBJ whole genome shotgun (WGS) entry which is preliminary data.</text>
</comment>
<name>A0ABS6ERQ0_9FIRM</name>
<keyword evidence="2" id="KW-1185">Reference proteome</keyword>
<dbReference type="PANTHER" id="PTHR43657">
    <property type="entry name" value="TRYPTOPHAN RNA-BINDING ATTENUATOR PROTEIN-LIKE PROTEIN"/>
    <property type="match status" value="1"/>
</dbReference>
<dbReference type="NCBIfam" id="TIGR00266">
    <property type="entry name" value="TIGR00266 family protein"/>
    <property type="match status" value="1"/>
</dbReference>
<evidence type="ECO:0000313" key="2">
    <source>
        <dbReference type="Proteomes" id="UP000783588"/>
    </source>
</evidence>
<reference evidence="1 2" key="1">
    <citation type="submission" date="2021-06" db="EMBL/GenBank/DDBJ databases">
        <authorList>
            <person name="Sun Q."/>
            <person name="Li D."/>
        </authorList>
    </citation>
    <scope>NUCLEOTIDE SEQUENCE [LARGE SCALE GENOMIC DNA]</scope>
    <source>
        <strain evidence="1 2">MSJd-7</strain>
    </source>
</reference>
<dbReference type="RefSeq" id="WP_216469432.1">
    <property type="nucleotide sequence ID" value="NZ_JAHLQI010000002.1"/>
</dbReference>
<protein>
    <submittedName>
        <fullName evidence="1">TIGR00266 family protein</fullName>
    </submittedName>
</protein>
<gene>
    <name evidence="1" type="ORF">KQI75_03910</name>
</gene>
<dbReference type="PANTHER" id="PTHR43657:SF1">
    <property type="entry name" value="ALTERED INHERITANCE OF MITOCHONDRIA PROTEIN 24, MITOCHONDRIAL"/>
    <property type="match status" value="1"/>
</dbReference>
<accession>A0ABS6ERQ0</accession>
<dbReference type="Proteomes" id="UP000783588">
    <property type="component" value="Unassembled WGS sequence"/>
</dbReference>
<dbReference type="EMBL" id="JAHLQI010000002">
    <property type="protein sequence ID" value="MBU5489776.1"/>
    <property type="molecule type" value="Genomic_DNA"/>
</dbReference>
<proteinExistence type="predicted"/>
<evidence type="ECO:0000313" key="1">
    <source>
        <dbReference type="EMBL" id="MBU5489776.1"/>
    </source>
</evidence>